<dbReference type="InParanoid" id="F7D2A7"/>
<dbReference type="GeneTree" id="ENSGT00500000044950"/>
<dbReference type="STRING" id="8364.ENSXETP00000051203"/>
<dbReference type="AlphaFoldDB" id="F7D2A7"/>
<evidence type="ECO:0000313" key="5">
    <source>
        <dbReference type="Ensembl" id="ENSXETP00000051203"/>
    </source>
</evidence>
<dbReference type="FunCoup" id="F7D2A7">
    <property type="interactions" value="2109"/>
</dbReference>
<dbReference type="Bgee" id="ENSXETG00000023735">
    <property type="expression patterns" value="Expressed in ovary and 12 other cell types or tissues"/>
</dbReference>
<reference evidence="5" key="2">
    <citation type="submission" date="2011-06" db="UniProtKB">
        <authorList>
            <consortium name="Ensembl"/>
        </authorList>
    </citation>
    <scope>IDENTIFICATION</scope>
</reference>
<feature type="compositionally biased region" description="Acidic residues" evidence="4">
    <location>
        <begin position="17"/>
        <end position="32"/>
    </location>
</feature>
<dbReference type="PANTHER" id="PTHR15069:SF1">
    <property type="entry name" value="PROTEASOME ASSEMBLY CHAPERONE 1"/>
    <property type="match status" value="1"/>
</dbReference>
<proteinExistence type="inferred from homology"/>
<dbReference type="InterPro" id="IPR016565">
    <property type="entry name" value="Proteasome_assmbl_chp_1"/>
</dbReference>
<dbReference type="PANTHER" id="PTHR15069">
    <property type="entry name" value="PROTEASOME ASSEMBLY CHAPERONE 1"/>
    <property type="match status" value="1"/>
</dbReference>
<feature type="region of interest" description="Disordered" evidence="4">
    <location>
        <begin position="1"/>
        <end position="32"/>
    </location>
</feature>
<dbReference type="Xenbase" id="XB-GENE-494236">
    <property type="gene designation" value="psmg1"/>
</dbReference>
<evidence type="ECO:0000256" key="4">
    <source>
        <dbReference type="SAM" id="MobiDB-lite"/>
    </source>
</evidence>
<reference evidence="5" key="1">
    <citation type="journal article" date="2010" name="Science">
        <title>The genome of the Western clawed frog Xenopus tropicalis.</title>
        <authorList>
            <person name="Hellsten U."/>
            <person name="Harland R.M."/>
            <person name="Gilchrist M.J."/>
            <person name="Hendrix D."/>
            <person name="Jurka J."/>
            <person name="Kapitonov V."/>
            <person name="Ovcharenko I."/>
            <person name="Putnam N.H."/>
            <person name="Shu S."/>
            <person name="Taher L."/>
            <person name="Blitz I.L."/>
            <person name="Blumberg B."/>
            <person name="Dichmann D.S."/>
            <person name="Dubchak I."/>
            <person name="Amaya E."/>
            <person name="Detter J.C."/>
            <person name="Fletcher R."/>
            <person name="Gerhard D.S."/>
            <person name="Goodstein D."/>
            <person name="Graves T."/>
            <person name="Grigoriev I.V."/>
            <person name="Grimwood J."/>
            <person name="Kawashima T."/>
            <person name="Lindquist E."/>
            <person name="Lucas S.M."/>
            <person name="Mead P.E."/>
            <person name="Mitros T."/>
            <person name="Ogino H."/>
            <person name="Ohta Y."/>
            <person name="Poliakov A.V."/>
            <person name="Pollet N."/>
            <person name="Robert J."/>
            <person name="Salamov A."/>
            <person name="Sater A.K."/>
            <person name="Schmutz J."/>
            <person name="Terry A."/>
            <person name="Vize P.D."/>
            <person name="Warren W.C."/>
            <person name="Wells D."/>
            <person name="Wills A."/>
            <person name="Wilson R.K."/>
            <person name="Zimmerman L.B."/>
            <person name="Zorn A.M."/>
            <person name="Grainger R."/>
            <person name="Grammer T."/>
            <person name="Khokha M.K."/>
            <person name="Richardson P.M."/>
            <person name="Rokhsar D.S."/>
        </authorList>
    </citation>
    <scope>NUCLEOTIDE SEQUENCE [LARGE SCALE GENOMIC DNA]</scope>
    <source>
        <strain evidence="5">Nigerian</strain>
    </source>
</reference>
<dbReference type="Ensembl" id="ENSXETT00000051203">
    <property type="protein sequence ID" value="ENSXETP00000051203"/>
    <property type="gene ID" value="ENSXETG00000023735"/>
</dbReference>
<dbReference type="Pfam" id="PF16094">
    <property type="entry name" value="PAC1"/>
    <property type="match status" value="1"/>
</dbReference>
<evidence type="ECO:0000256" key="1">
    <source>
        <dbReference type="ARBA" id="ARBA00005261"/>
    </source>
</evidence>
<keyword evidence="3" id="KW-0143">Chaperone</keyword>
<dbReference type="GO" id="GO:0043248">
    <property type="term" value="P:proteasome assembly"/>
    <property type="evidence" value="ECO:0007669"/>
    <property type="project" value="InterPro"/>
</dbReference>
<protein>
    <recommendedName>
        <fullName evidence="2">Proteasome assembly chaperone 1</fullName>
    </recommendedName>
</protein>
<evidence type="ECO:0000256" key="2">
    <source>
        <dbReference type="ARBA" id="ARBA00019180"/>
    </source>
</evidence>
<gene>
    <name evidence="5" type="primary">psmg1</name>
</gene>
<name>F7D2A7_XENTR</name>
<sequence>MATFFGEVQSVFSRAVDEDDEEEEGEEEEEDREIIAELDRKREVHVTWNPEVTAAIESSPNRRLPCSSVILSVGDNATGFVSSYILSSGSWEVCGSITLWNERCRDCNARKDSLPAPSSCTFYRSITDPTVLLCQCNSYIAEDQLFQWCEKVFGSLEKSGLNVTVLSTCPVSEYKTPESTYSLPVPFLKALRTSEYREEVPCPLLEQPNIADGLPAAVLTYCQVWQIPAVFYRCYTDLSKLDSITIDAFRPLLSCQRMSRLAAGDRSPLKNAMDKVGITEHKKTRNDKKTQLQNSMGKVNKCAPILSPGQKLAGAL</sequence>
<comment type="similarity">
    <text evidence="1">Belongs to the PSMG1 family.</text>
</comment>
<accession>F7D2A7</accession>
<dbReference type="GO" id="GO:0005783">
    <property type="term" value="C:endoplasmic reticulum"/>
    <property type="evidence" value="ECO:0007669"/>
    <property type="project" value="InterPro"/>
</dbReference>
<evidence type="ECO:0000256" key="3">
    <source>
        <dbReference type="ARBA" id="ARBA00023186"/>
    </source>
</evidence>
<organism evidence="5">
    <name type="scientific">Xenopus tropicalis</name>
    <name type="common">Western clawed frog</name>
    <name type="synonym">Silurana tropicalis</name>
    <dbReference type="NCBI Taxonomy" id="8364"/>
    <lineage>
        <taxon>Eukaryota</taxon>
        <taxon>Metazoa</taxon>
        <taxon>Chordata</taxon>
        <taxon>Craniata</taxon>
        <taxon>Vertebrata</taxon>
        <taxon>Euteleostomi</taxon>
        <taxon>Amphibia</taxon>
        <taxon>Batrachia</taxon>
        <taxon>Anura</taxon>
        <taxon>Pipoidea</taxon>
        <taxon>Pipidae</taxon>
        <taxon>Xenopodinae</taxon>
        <taxon>Xenopus</taxon>
        <taxon>Silurana</taxon>
    </lineage>
</organism>